<dbReference type="Proteomes" id="UP000007148">
    <property type="component" value="Unassembled WGS sequence"/>
</dbReference>
<gene>
    <name evidence="1" type="ORF">PIIN_11648</name>
</gene>
<dbReference type="InParanoid" id="G4U277"/>
<evidence type="ECO:0000313" key="2">
    <source>
        <dbReference type="Proteomes" id="UP000007148"/>
    </source>
</evidence>
<proteinExistence type="predicted"/>
<accession>G4U277</accession>
<reference evidence="1 2" key="1">
    <citation type="journal article" date="2011" name="PLoS Pathog.">
        <title>Endophytic Life Strategies Decoded by Genome and Transcriptome Analyses of the Mutualistic Root Symbiont Piriformospora indica.</title>
        <authorList>
            <person name="Zuccaro A."/>
            <person name="Lahrmann U."/>
            <person name="Guldener U."/>
            <person name="Langen G."/>
            <person name="Pfiffi S."/>
            <person name="Biedenkopf D."/>
            <person name="Wong P."/>
            <person name="Samans B."/>
            <person name="Grimm C."/>
            <person name="Basiewicz M."/>
            <person name="Murat C."/>
            <person name="Martin F."/>
            <person name="Kogel K.H."/>
        </authorList>
    </citation>
    <scope>NUCLEOTIDE SEQUENCE [LARGE SCALE GENOMIC DNA]</scope>
    <source>
        <strain evidence="1 2">DSM 11827</strain>
    </source>
</reference>
<organism evidence="1 2">
    <name type="scientific">Serendipita indica (strain DSM 11827)</name>
    <name type="common">Root endophyte fungus</name>
    <name type="synonym">Piriformospora indica</name>
    <dbReference type="NCBI Taxonomy" id="1109443"/>
    <lineage>
        <taxon>Eukaryota</taxon>
        <taxon>Fungi</taxon>
        <taxon>Dikarya</taxon>
        <taxon>Basidiomycota</taxon>
        <taxon>Agaricomycotina</taxon>
        <taxon>Agaricomycetes</taxon>
        <taxon>Sebacinales</taxon>
        <taxon>Serendipitaceae</taxon>
        <taxon>Serendipita</taxon>
    </lineage>
</organism>
<dbReference type="AlphaFoldDB" id="G4U277"/>
<name>G4U277_SERID</name>
<keyword evidence="2" id="KW-1185">Reference proteome</keyword>
<dbReference type="HOGENOM" id="CLU_3413139_0_0_1"/>
<evidence type="ECO:0000313" key="1">
    <source>
        <dbReference type="EMBL" id="CCA77670.1"/>
    </source>
</evidence>
<comment type="caution">
    <text evidence="1">The sequence shown here is derived from an EMBL/GenBank/DDBJ whole genome shotgun (WGS) entry which is preliminary data.</text>
</comment>
<dbReference type="EMBL" id="CAFZ01001840">
    <property type="protein sequence ID" value="CCA77670.1"/>
    <property type="molecule type" value="Genomic_DNA"/>
</dbReference>
<sequence length="28" mass="3380">MALHPHWSLLKAQSTRRRSHFQFAESEK</sequence>
<protein>
    <submittedName>
        <fullName evidence="1">Uncharacterized protein</fullName>
    </submittedName>
</protein>